<proteinExistence type="predicted"/>
<sequence>MSIISCFLLFFLCISWNDNACSARLLGAEKKFHLSNKNNGDGKVINPDKISADDQKASFSNKLEAAMGDGNKIEESAIHEATQKIKDAGQISDHVVQKGSVGSFSWIVPRTKNSDKHPSFNLDYAPPKIHPPSHN</sequence>
<feature type="region of interest" description="Disordered" evidence="1">
    <location>
        <begin position="110"/>
        <end position="135"/>
    </location>
</feature>
<reference evidence="3 4" key="1">
    <citation type="journal article" date="2023" name="BMC Biotechnol.">
        <title>Vitis rotundifolia cv Carlos genome sequencing.</title>
        <authorList>
            <person name="Huff M."/>
            <person name="Hulse-Kemp A."/>
            <person name="Scheffler B."/>
            <person name="Youngblood R."/>
            <person name="Simpson S."/>
            <person name="Babiker E."/>
            <person name="Staton M."/>
        </authorList>
    </citation>
    <scope>NUCLEOTIDE SEQUENCE [LARGE SCALE GENOMIC DNA]</scope>
    <source>
        <tissue evidence="3">Leaf</tissue>
    </source>
</reference>
<evidence type="ECO:0000313" key="3">
    <source>
        <dbReference type="EMBL" id="KAJ9680752.1"/>
    </source>
</evidence>
<dbReference type="EMBL" id="JARBHA010000015">
    <property type="protein sequence ID" value="KAJ9680752.1"/>
    <property type="molecule type" value="Genomic_DNA"/>
</dbReference>
<organism evidence="3 4">
    <name type="scientific">Vitis rotundifolia</name>
    <name type="common">Muscadine grape</name>
    <dbReference type="NCBI Taxonomy" id="103349"/>
    <lineage>
        <taxon>Eukaryota</taxon>
        <taxon>Viridiplantae</taxon>
        <taxon>Streptophyta</taxon>
        <taxon>Embryophyta</taxon>
        <taxon>Tracheophyta</taxon>
        <taxon>Spermatophyta</taxon>
        <taxon>Magnoliopsida</taxon>
        <taxon>eudicotyledons</taxon>
        <taxon>Gunneridae</taxon>
        <taxon>Pentapetalae</taxon>
        <taxon>rosids</taxon>
        <taxon>Vitales</taxon>
        <taxon>Vitaceae</taxon>
        <taxon>Viteae</taxon>
        <taxon>Vitis</taxon>
    </lineage>
</organism>
<dbReference type="AlphaFoldDB" id="A0AA39DFY4"/>
<name>A0AA39DFY4_VITRO</name>
<keyword evidence="2" id="KW-0732">Signal</keyword>
<dbReference type="InterPro" id="IPR053313">
    <property type="entry name" value="RGF"/>
</dbReference>
<dbReference type="PANTHER" id="PTHR34961">
    <property type="entry name" value="TRANSMEMBRANE PROTEIN"/>
    <property type="match status" value="1"/>
</dbReference>
<feature type="chain" id="PRO_5041424519" evidence="2">
    <location>
        <begin position="24"/>
        <end position="135"/>
    </location>
</feature>
<dbReference type="Proteomes" id="UP001168098">
    <property type="component" value="Unassembled WGS sequence"/>
</dbReference>
<keyword evidence="4" id="KW-1185">Reference proteome</keyword>
<feature type="signal peptide" evidence="2">
    <location>
        <begin position="1"/>
        <end position="23"/>
    </location>
</feature>
<protein>
    <submittedName>
        <fullName evidence="3">Uncharacterized protein</fullName>
    </submittedName>
</protein>
<gene>
    <name evidence="3" type="ORF">PVL29_019924</name>
</gene>
<comment type="caution">
    <text evidence="3">The sequence shown here is derived from an EMBL/GenBank/DDBJ whole genome shotgun (WGS) entry which is preliminary data.</text>
</comment>
<evidence type="ECO:0000256" key="2">
    <source>
        <dbReference type="SAM" id="SignalP"/>
    </source>
</evidence>
<accession>A0AA39DFY4</accession>
<dbReference type="PANTHER" id="PTHR34961:SF1">
    <property type="entry name" value="ROOT MERISTEM GROWTH FACTOR 10"/>
    <property type="match status" value="1"/>
</dbReference>
<evidence type="ECO:0000256" key="1">
    <source>
        <dbReference type="SAM" id="MobiDB-lite"/>
    </source>
</evidence>
<evidence type="ECO:0000313" key="4">
    <source>
        <dbReference type="Proteomes" id="UP001168098"/>
    </source>
</evidence>